<dbReference type="PANTHER" id="PTHR33116">
    <property type="entry name" value="REVERSE TRANSCRIPTASE ZINC-BINDING DOMAIN-CONTAINING PROTEIN-RELATED-RELATED"/>
    <property type="match status" value="1"/>
</dbReference>
<keyword evidence="2" id="KW-1185">Reference proteome</keyword>
<comment type="caution">
    <text evidence="1">The sequence shown here is derived from an EMBL/GenBank/DDBJ whole genome shotgun (WGS) entry which is preliminary data.</text>
</comment>
<evidence type="ECO:0000313" key="2">
    <source>
        <dbReference type="Proteomes" id="UP000325315"/>
    </source>
</evidence>
<proteinExistence type="predicted"/>
<keyword evidence="1" id="KW-0808">Transferase</keyword>
<accession>A0A5B6VZW1</accession>
<keyword evidence="1" id="KW-0695">RNA-directed DNA polymerase</keyword>
<dbReference type="PANTHER" id="PTHR33116:SF86">
    <property type="entry name" value="REVERSE TRANSCRIPTASE DOMAIN-CONTAINING PROTEIN"/>
    <property type="match status" value="1"/>
</dbReference>
<evidence type="ECO:0000313" key="1">
    <source>
        <dbReference type="EMBL" id="KAA3474546.1"/>
    </source>
</evidence>
<dbReference type="OrthoDB" id="1428630at2759"/>
<dbReference type="GO" id="GO:0003964">
    <property type="term" value="F:RNA-directed DNA polymerase activity"/>
    <property type="evidence" value="ECO:0007669"/>
    <property type="project" value="UniProtKB-KW"/>
</dbReference>
<dbReference type="AlphaFoldDB" id="A0A5B6VZW1"/>
<gene>
    <name evidence="1" type="ORF">EPI10_024821</name>
</gene>
<sequence length="172" mass="19596">MVDRLRPLCSAFLQCHIRKGLSTLMQLVVEDGLICGAKASRRGSQIPHLLFADNCFLFGKVIGKGAYTLKGIFKKYERVSGQCVNFDKSTIFYSTNTLDDNKRTMAEILGMRSSTDSERYLGLPNIVERCKKTAFKILKDRFKQWIDEWSIRFLSYGGKEVFIKFVSQAIAT</sequence>
<protein>
    <submittedName>
        <fullName evidence="1">Reverse transcriptase</fullName>
    </submittedName>
</protein>
<organism evidence="1 2">
    <name type="scientific">Gossypium australe</name>
    <dbReference type="NCBI Taxonomy" id="47621"/>
    <lineage>
        <taxon>Eukaryota</taxon>
        <taxon>Viridiplantae</taxon>
        <taxon>Streptophyta</taxon>
        <taxon>Embryophyta</taxon>
        <taxon>Tracheophyta</taxon>
        <taxon>Spermatophyta</taxon>
        <taxon>Magnoliopsida</taxon>
        <taxon>eudicotyledons</taxon>
        <taxon>Gunneridae</taxon>
        <taxon>Pentapetalae</taxon>
        <taxon>rosids</taxon>
        <taxon>malvids</taxon>
        <taxon>Malvales</taxon>
        <taxon>Malvaceae</taxon>
        <taxon>Malvoideae</taxon>
        <taxon>Gossypium</taxon>
    </lineage>
</organism>
<name>A0A5B6VZW1_9ROSI</name>
<reference evidence="2" key="1">
    <citation type="journal article" date="2019" name="Plant Biotechnol. J.">
        <title>Genome sequencing of the Australian wild diploid species Gossypium australe highlights disease resistance and delayed gland morphogenesis.</title>
        <authorList>
            <person name="Cai Y."/>
            <person name="Cai X."/>
            <person name="Wang Q."/>
            <person name="Wang P."/>
            <person name="Zhang Y."/>
            <person name="Cai C."/>
            <person name="Xu Y."/>
            <person name="Wang K."/>
            <person name="Zhou Z."/>
            <person name="Wang C."/>
            <person name="Geng S."/>
            <person name="Li B."/>
            <person name="Dong Q."/>
            <person name="Hou Y."/>
            <person name="Wang H."/>
            <person name="Ai P."/>
            <person name="Liu Z."/>
            <person name="Yi F."/>
            <person name="Sun M."/>
            <person name="An G."/>
            <person name="Cheng J."/>
            <person name="Zhang Y."/>
            <person name="Shi Q."/>
            <person name="Xie Y."/>
            <person name="Shi X."/>
            <person name="Chang Y."/>
            <person name="Huang F."/>
            <person name="Chen Y."/>
            <person name="Hong S."/>
            <person name="Mi L."/>
            <person name="Sun Q."/>
            <person name="Zhang L."/>
            <person name="Zhou B."/>
            <person name="Peng R."/>
            <person name="Zhang X."/>
            <person name="Liu F."/>
        </authorList>
    </citation>
    <scope>NUCLEOTIDE SEQUENCE [LARGE SCALE GENOMIC DNA]</scope>
    <source>
        <strain evidence="2">cv. PA1801</strain>
    </source>
</reference>
<keyword evidence="1" id="KW-0548">Nucleotidyltransferase</keyword>
<dbReference type="EMBL" id="SMMG02000005">
    <property type="protein sequence ID" value="KAA3474546.1"/>
    <property type="molecule type" value="Genomic_DNA"/>
</dbReference>
<dbReference type="Proteomes" id="UP000325315">
    <property type="component" value="Unassembled WGS sequence"/>
</dbReference>